<dbReference type="AlphaFoldDB" id="A0A183KMW8"/>
<dbReference type="CDD" id="cd01650">
    <property type="entry name" value="RT_nLTR_like"/>
    <property type="match status" value="1"/>
</dbReference>
<dbReference type="EMBL" id="UZAK01038615">
    <property type="protein sequence ID" value="VDP61489.1"/>
    <property type="molecule type" value="Genomic_DNA"/>
</dbReference>
<evidence type="ECO:0000313" key="3">
    <source>
        <dbReference type="Proteomes" id="UP000279833"/>
    </source>
</evidence>
<sequence length="766" mass="86583">MKAESLIEFIANEVNKRIISRNNVIVHNIPDRILIKTDYAKSTLNVNKGVEITTNHNASAAGSTDAATLSHVLQYSDIPTKNSNLPVMSVVTFDSQCTSNDVTNPILPSLPLEVHKQVLSSNATTLKNAVEIKIPLPRKKNVSKEPSGSRSSIKNTTMTVTNKNKTVLLDIMLYLTHRREGYNGRFGSNVSQDVHCNHYVSRPNIGQTTMIQRTLQLFSNLLNNIPVRRNYSQHFPIGQDGLLGYTTSNALNNKLVRHNYSQHFPIGQDGLLGYAPSTQLEGACLNCPPNQVQQINPLYQNNDDFALRKSLVPLAIQFSKPYELYIPDKYRNKLKRLQNRYFKSNDFTAVAQITIIFNQIKEKHRLKSINEELLALNTDSKVQKLTLFFNKRNKATRNVDISCIQHNSSFIYDFKTMADPFFSIFANGVENISGYTSRVMCVTSNSIKSISFTCMKINKAVNTLKLSKYHGVDGISSFLYKYGGPDTPLLLRKLFTLSMETGSYPYCWKTAYIIPRYKSGDKNDMNNYRPIKITPVISRIMEKIISDELSNYLLAGKLIDDTQHGFLKNRACMTCHFDPFNLVYSLRSQRFLVLALYLDISKAFDMVSHQLPTGKLASYGVQNPLLAWLDPFLINRHQIVKMNSSLSNAVPVRNGVIQGSVLGPLLFLLFINDIRESFCVGNPLLYADDLKVVYSFSPHNLNNMQNCISMELNKVAQWCLKWQLELNTAKCGWICFGDTSINLNITINGEVLSRLHTVVDLGLRYS</sequence>
<dbReference type="PANTHER" id="PTHR33332">
    <property type="entry name" value="REVERSE TRANSCRIPTASE DOMAIN-CONTAINING PROTEIN"/>
    <property type="match status" value="1"/>
</dbReference>
<dbReference type="STRING" id="6186.A0A183KMW8"/>
<organism evidence="4">
    <name type="scientific">Schistosoma curassoni</name>
    <dbReference type="NCBI Taxonomy" id="6186"/>
    <lineage>
        <taxon>Eukaryota</taxon>
        <taxon>Metazoa</taxon>
        <taxon>Spiralia</taxon>
        <taxon>Lophotrochozoa</taxon>
        <taxon>Platyhelminthes</taxon>
        <taxon>Trematoda</taxon>
        <taxon>Digenea</taxon>
        <taxon>Strigeidida</taxon>
        <taxon>Schistosomatoidea</taxon>
        <taxon>Schistosomatidae</taxon>
        <taxon>Schistosoma</taxon>
    </lineage>
</organism>
<name>A0A183KMW8_9TREM</name>
<dbReference type="InterPro" id="IPR000477">
    <property type="entry name" value="RT_dom"/>
</dbReference>
<gene>
    <name evidence="2" type="ORF">SCUD_LOCUS16393</name>
</gene>
<reference evidence="4" key="1">
    <citation type="submission" date="2016-06" db="UniProtKB">
        <authorList>
            <consortium name="WormBaseParasite"/>
        </authorList>
    </citation>
    <scope>IDENTIFICATION</scope>
</reference>
<proteinExistence type="predicted"/>
<dbReference type="Pfam" id="PF00078">
    <property type="entry name" value="RVT_1"/>
    <property type="match status" value="1"/>
</dbReference>
<protein>
    <submittedName>
        <fullName evidence="4">Reverse transcriptase domain-containing protein</fullName>
    </submittedName>
</protein>
<dbReference type="InterPro" id="IPR043502">
    <property type="entry name" value="DNA/RNA_pol_sf"/>
</dbReference>
<dbReference type="SUPFAM" id="SSF56672">
    <property type="entry name" value="DNA/RNA polymerases"/>
    <property type="match status" value="1"/>
</dbReference>
<accession>A0A183KMW8</accession>
<evidence type="ECO:0000313" key="4">
    <source>
        <dbReference type="WBParaSite" id="SCUD_0001639601-mRNA-1"/>
    </source>
</evidence>
<evidence type="ECO:0000259" key="1">
    <source>
        <dbReference type="PROSITE" id="PS50878"/>
    </source>
</evidence>
<dbReference type="WBParaSite" id="SCUD_0001639601-mRNA-1">
    <property type="protein sequence ID" value="SCUD_0001639601-mRNA-1"/>
    <property type="gene ID" value="SCUD_0001639601"/>
</dbReference>
<reference evidence="2 3" key="2">
    <citation type="submission" date="2018-11" db="EMBL/GenBank/DDBJ databases">
        <authorList>
            <consortium name="Pathogen Informatics"/>
        </authorList>
    </citation>
    <scope>NUCLEOTIDE SEQUENCE [LARGE SCALE GENOMIC DNA]</scope>
    <source>
        <strain evidence="2">Dakar</strain>
        <strain evidence="3">Dakar, Senegal</strain>
    </source>
</reference>
<dbReference type="Proteomes" id="UP000279833">
    <property type="component" value="Unassembled WGS sequence"/>
</dbReference>
<keyword evidence="3" id="KW-1185">Reference proteome</keyword>
<evidence type="ECO:0000313" key="2">
    <source>
        <dbReference type="EMBL" id="VDP61489.1"/>
    </source>
</evidence>
<dbReference type="PROSITE" id="PS50878">
    <property type="entry name" value="RT_POL"/>
    <property type="match status" value="1"/>
</dbReference>
<feature type="domain" description="Reverse transcriptase" evidence="1">
    <location>
        <begin position="495"/>
        <end position="747"/>
    </location>
</feature>